<dbReference type="OrthoDB" id="9789552at2"/>
<accession>D7BHJ2</accession>
<dbReference type="HOGENOM" id="CLU_031189_0_0_0"/>
<dbReference type="Proteomes" id="UP000001916">
    <property type="component" value="Chromosome"/>
</dbReference>
<sequence>MKRVLLLPCDTRPPTLELPHQLARVAGVELLSPPLELLNDLNRPGDTARIAEWLREHAPAADAALVTLETLALGGMIPARRVSDSLEDALKRLEVLREVKRDNPRLRLLAYGVIVRVAHDNDPLEEKPYYGEWGAALRRVSEWTDRVERGADSSELAEARKAVPAEVLQDWLATRERNHQLHQAAIRLLEEEVLEHLCLTLDDTTPYGLATRDRRHLEARIDELNLWPRADVYPGADEVAAVLLARALVNTWGNPPKVFVRYPSVLAEEAVMLYEDRPLGELVKAHLRAAGCTWACSPESADLILAVNAPAFKQAHCQPDFEAVDTAARNLPEFVDRIAEDVSAGRNVAVADVAYANGAEERFTRLLLNAVDVTRLAGYAAWNTAGNTLGSAIASGVCSLRGGDRVARAEATFSRLVDDWLYQGRVRGEVREALGNPSPFDLGELKPRAEALIEARMAPLIQELWVRHFAPRLPGVRLERGPARLAWPRLFTGVFPLRLVREGRVI</sequence>
<reference evidence="1 2" key="1">
    <citation type="journal article" date="2010" name="Stand. Genomic Sci.">
        <title>Complete genome sequence of Meiothermus silvanus type strain (VI-R2).</title>
        <authorList>
            <person name="Sikorski J."/>
            <person name="Tindall B.J."/>
            <person name="Lowry S."/>
            <person name="Lucas S."/>
            <person name="Nolan M."/>
            <person name="Copeland A."/>
            <person name="Glavina Del Rio T."/>
            <person name="Tice H."/>
            <person name="Cheng J.F."/>
            <person name="Han C."/>
            <person name="Pitluck S."/>
            <person name="Liolios K."/>
            <person name="Ivanova N."/>
            <person name="Mavromatis K."/>
            <person name="Mikhailova N."/>
            <person name="Pati A."/>
            <person name="Goodwin L."/>
            <person name="Chen A."/>
            <person name="Palaniappan K."/>
            <person name="Land M."/>
            <person name="Hauser L."/>
            <person name="Chang Y.J."/>
            <person name="Jeffries C.D."/>
            <person name="Rohde M."/>
            <person name="Goker M."/>
            <person name="Woyke T."/>
            <person name="Bristow J."/>
            <person name="Eisen J.A."/>
            <person name="Markowitz V."/>
            <person name="Hugenholtz P."/>
            <person name="Kyrpides N.C."/>
            <person name="Klenk H.P."/>
            <person name="Lapidus A."/>
        </authorList>
    </citation>
    <scope>NUCLEOTIDE SEQUENCE [LARGE SCALE GENOMIC DNA]</scope>
    <source>
        <strain evidence="2">ATCC 700542 / DSM 9946 / VI-R2</strain>
    </source>
</reference>
<dbReference type="KEGG" id="msv:Mesil_0288"/>
<evidence type="ECO:0000313" key="1">
    <source>
        <dbReference type="EMBL" id="ADH62230.1"/>
    </source>
</evidence>
<dbReference type="RefSeq" id="WP_013156837.1">
    <property type="nucleotide sequence ID" value="NC_014212.1"/>
</dbReference>
<dbReference type="eggNOG" id="ENOG502Z7Q0">
    <property type="taxonomic scope" value="Bacteria"/>
</dbReference>
<organism evidence="1 2">
    <name type="scientific">Allomeiothermus silvanus (strain ATCC 700542 / DSM 9946 / NBRC 106475 / NCIMB 13440 / VI-R2)</name>
    <name type="common">Thermus silvanus</name>
    <dbReference type="NCBI Taxonomy" id="526227"/>
    <lineage>
        <taxon>Bacteria</taxon>
        <taxon>Thermotogati</taxon>
        <taxon>Deinococcota</taxon>
        <taxon>Deinococci</taxon>
        <taxon>Thermales</taxon>
        <taxon>Thermaceae</taxon>
        <taxon>Allomeiothermus</taxon>
    </lineage>
</organism>
<keyword evidence="2" id="KW-1185">Reference proteome</keyword>
<dbReference type="AlphaFoldDB" id="D7BHJ2"/>
<evidence type="ECO:0008006" key="3">
    <source>
        <dbReference type="Google" id="ProtNLM"/>
    </source>
</evidence>
<dbReference type="InterPro" id="IPR025394">
    <property type="entry name" value="DUF4127"/>
</dbReference>
<name>D7BHJ2_ALLS1</name>
<evidence type="ECO:0000313" key="2">
    <source>
        <dbReference type="Proteomes" id="UP000001916"/>
    </source>
</evidence>
<dbReference type="Pfam" id="PF13552">
    <property type="entry name" value="DUF4127"/>
    <property type="match status" value="1"/>
</dbReference>
<gene>
    <name evidence="1" type="ordered locus">Mesil_0288</name>
</gene>
<proteinExistence type="predicted"/>
<protein>
    <recommendedName>
        <fullName evidence="3">DUF4127 family protein</fullName>
    </recommendedName>
</protein>
<dbReference type="STRING" id="526227.Mesil_0288"/>
<dbReference type="EMBL" id="CP002042">
    <property type="protein sequence ID" value="ADH62230.1"/>
    <property type="molecule type" value="Genomic_DNA"/>
</dbReference>